<evidence type="ECO:0000313" key="1">
    <source>
        <dbReference type="EMBL" id="CTQ33121.1"/>
    </source>
</evidence>
<organism evidence="1 2">
    <name type="scientific">Jannaschia rubra</name>
    <dbReference type="NCBI Taxonomy" id="282197"/>
    <lineage>
        <taxon>Bacteria</taxon>
        <taxon>Pseudomonadati</taxon>
        <taxon>Pseudomonadota</taxon>
        <taxon>Alphaproteobacteria</taxon>
        <taxon>Rhodobacterales</taxon>
        <taxon>Roseobacteraceae</taxon>
        <taxon>Jannaschia</taxon>
    </lineage>
</organism>
<sequence length="40" mass="4454">MAEHNKHALISDIAEQAGRTYEDVEPHVIARLETSKPKPA</sequence>
<evidence type="ECO:0000313" key="2">
    <source>
        <dbReference type="Proteomes" id="UP000048908"/>
    </source>
</evidence>
<protein>
    <submittedName>
        <fullName evidence="1">Uncharacterized protein</fullName>
    </submittedName>
</protein>
<dbReference type="AlphaFoldDB" id="A0A0M6XSE7"/>
<name>A0A0M6XSE7_9RHOB</name>
<reference evidence="1 2" key="1">
    <citation type="submission" date="2015-07" db="EMBL/GenBank/DDBJ databases">
        <authorList>
            <person name="Noorani M."/>
        </authorList>
    </citation>
    <scope>NUCLEOTIDE SEQUENCE [LARGE SCALE GENOMIC DNA]</scope>
    <source>
        <strain evidence="1 2">CECT 5088</strain>
    </source>
</reference>
<dbReference type="Proteomes" id="UP000048908">
    <property type="component" value="Unassembled WGS sequence"/>
</dbReference>
<gene>
    <name evidence="1" type="ORF">JAN5088_01901</name>
</gene>
<dbReference type="EMBL" id="CXPG01000018">
    <property type="protein sequence ID" value="CTQ33121.1"/>
    <property type="molecule type" value="Genomic_DNA"/>
</dbReference>
<accession>A0A0M6XSE7</accession>
<keyword evidence="2" id="KW-1185">Reference proteome</keyword>
<proteinExistence type="predicted"/>
<dbReference type="STRING" id="282197.SAMN04488517_12116"/>